<reference evidence="1" key="1">
    <citation type="journal article" date="2023" name="Science">
        <title>Genome structures resolve the early diversification of teleost fishes.</title>
        <authorList>
            <person name="Parey E."/>
            <person name="Louis A."/>
            <person name="Montfort J."/>
            <person name="Bouchez O."/>
            <person name="Roques C."/>
            <person name="Iampietro C."/>
            <person name="Lluch J."/>
            <person name="Castinel A."/>
            <person name="Donnadieu C."/>
            <person name="Desvignes T."/>
            <person name="Floi Bucao C."/>
            <person name="Jouanno E."/>
            <person name="Wen M."/>
            <person name="Mejri S."/>
            <person name="Dirks R."/>
            <person name="Jansen H."/>
            <person name="Henkel C."/>
            <person name="Chen W.J."/>
            <person name="Zahm M."/>
            <person name="Cabau C."/>
            <person name="Klopp C."/>
            <person name="Thompson A.W."/>
            <person name="Robinson-Rechavi M."/>
            <person name="Braasch I."/>
            <person name="Lecointre G."/>
            <person name="Bobe J."/>
            <person name="Postlethwait J.H."/>
            <person name="Berthelot C."/>
            <person name="Roest Crollius H."/>
            <person name="Guiguen Y."/>
        </authorList>
    </citation>
    <scope>NUCLEOTIDE SEQUENCE</scope>
    <source>
        <strain evidence="1">WJC10195</strain>
    </source>
</reference>
<accession>A0A9Q1ER16</accession>
<keyword evidence="2" id="KW-1185">Reference proteome</keyword>
<evidence type="ECO:0000313" key="2">
    <source>
        <dbReference type="Proteomes" id="UP001152622"/>
    </source>
</evidence>
<gene>
    <name evidence="1" type="ORF">SKAU_G00307450</name>
</gene>
<dbReference type="Proteomes" id="UP001152622">
    <property type="component" value="Chromosome 13"/>
</dbReference>
<dbReference type="AlphaFoldDB" id="A0A9Q1ER16"/>
<proteinExistence type="predicted"/>
<protein>
    <submittedName>
        <fullName evidence="1">Uncharacterized protein</fullName>
    </submittedName>
</protein>
<name>A0A9Q1ER16_SYNKA</name>
<comment type="caution">
    <text evidence="1">The sequence shown here is derived from an EMBL/GenBank/DDBJ whole genome shotgun (WGS) entry which is preliminary data.</text>
</comment>
<evidence type="ECO:0000313" key="1">
    <source>
        <dbReference type="EMBL" id="KAJ8343416.1"/>
    </source>
</evidence>
<sequence>MIRSIFDRLRPAEEREPDVIALVTCKNTELDPSQHNSITFILGEKEPCAPSSNLLLNRRMASTPKD</sequence>
<organism evidence="1 2">
    <name type="scientific">Synaphobranchus kaupii</name>
    <name type="common">Kaup's arrowtooth eel</name>
    <dbReference type="NCBI Taxonomy" id="118154"/>
    <lineage>
        <taxon>Eukaryota</taxon>
        <taxon>Metazoa</taxon>
        <taxon>Chordata</taxon>
        <taxon>Craniata</taxon>
        <taxon>Vertebrata</taxon>
        <taxon>Euteleostomi</taxon>
        <taxon>Actinopterygii</taxon>
        <taxon>Neopterygii</taxon>
        <taxon>Teleostei</taxon>
        <taxon>Anguilliformes</taxon>
        <taxon>Synaphobranchidae</taxon>
        <taxon>Synaphobranchus</taxon>
    </lineage>
</organism>
<dbReference type="EMBL" id="JAINUF010000013">
    <property type="protein sequence ID" value="KAJ8343416.1"/>
    <property type="molecule type" value="Genomic_DNA"/>
</dbReference>